<reference evidence="1 2" key="1">
    <citation type="submission" date="2024-04" db="EMBL/GenBank/DDBJ databases">
        <authorList>
            <person name="Fracassetti M."/>
        </authorList>
    </citation>
    <scope>NUCLEOTIDE SEQUENCE [LARGE SCALE GENOMIC DNA]</scope>
</reference>
<protein>
    <recommendedName>
        <fullName evidence="3">Maturase K</fullName>
    </recommendedName>
</protein>
<sequence length="183" mass="21259">MDQAHMIPMTDMARLQLNWVFKSKPWNSPVPRLPEGCENAIKSPDLMILFFKSMAILQRPFDDLLRLWRRLIRRQHMVFAGLQKPPANSAFWALLQRNTIIHRIFTSYLKLHEPYKGVKSASDSEPFFLSGFLHEIQLTKIQLPPFLKGDESDIGIRELREQMEELKVNSFGVVVNSFPLSPP</sequence>
<dbReference type="EMBL" id="OZ034816">
    <property type="protein sequence ID" value="CAL1377944.1"/>
    <property type="molecule type" value="Genomic_DNA"/>
</dbReference>
<keyword evidence="2" id="KW-1185">Reference proteome</keyword>
<gene>
    <name evidence="1" type="ORF">LTRI10_LOCUS19558</name>
</gene>
<name>A0AAV2DWF0_9ROSI</name>
<evidence type="ECO:0000313" key="2">
    <source>
        <dbReference type="Proteomes" id="UP001497516"/>
    </source>
</evidence>
<dbReference type="AlphaFoldDB" id="A0AAV2DWF0"/>
<dbReference type="Proteomes" id="UP001497516">
    <property type="component" value="Chromosome 3"/>
</dbReference>
<evidence type="ECO:0008006" key="3">
    <source>
        <dbReference type="Google" id="ProtNLM"/>
    </source>
</evidence>
<evidence type="ECO:0000313" key="1">
    <source>
        <dbReference type="EMBL" id="CAL1377944.1"/>
    </source>
</evidence>
<organism evidence="1 2">
    <name type="scientific">Linum trigynum</name>
    <dbReference type="NCBI Taxonomy" id="586398"/>
    <lineage>
        <taxon>Eukaryota</taxon>
        <taxon>Viridiplantae</taxon>
        <taxon>Streptophyta</taxon>
        <taxon>Embryophyta</taxon>
        <taxon>Tracheophyta</taxon>
        <taxon>Spermatophyta</taxon>
        <taxon>Magnoliopsida</taxon>
        <taxon>eudicotyledons</taxon>
        <taxon>Gunneridae</taxon>
        <taxon>Pentapetalae</taxon>
        <taxon>rosids</taxon>
        <taxon>fabids</taxon>
        <taxon>Malpighiales</taxon>
        <taxon>Linaceae</taxon>
        <taxon>Linum</taxon>
    </lineage>
</organism>
<proteinExistence type="predicted"/>
<accession>A0AAV2DWF0</accession>